<keyword evidence="2" id="KW-1185">Reference proteome</keyword>
<dbReference type="AlphaFoldDB" id="A0A4Y2GNJ4"/>
<evidence type="ECO:0000313" key="2">
    <source>
        <dbReference type="Proteomes" id="UP000499080"/>
    </source>
</evidence>
<protein>
    <recommendedName>
        <fullName evidence="3">Reverse transcriptase domain-containing protein</fullName>
    </recommendedName>
</protein>
<evidence type="ECO:0000313" key="1">
    <source>
        <dbReference type="EMBL" id="GBM54376.1"/>
    </source>
</evidence>
<evidence type="ECO:0008006" key="3">
    <source>
        <dbReference type="Google" id="ProtNLM"/>
    </source>
</evidence>
<reference evidence="1 2" key="1">
    <citation type="journal article" date="2019" name="Sci. Rep.">
        <title>Orb-weaving spider Araneus ventricosus genome elucidates the spidroin gene catalogue.</title>
        <authorList>
            <person name="Kono N."/>
            <person name="Nakamura H."/>
            <person name="Ohtoshi R."/>
            <person name="Moran D.A.P."/>
            <person name="Shinohara A."/>
            <person name="Yoshida Y."/>
            <person name="Fujiwara M."/>
            <person name="Mori M."/>
            <person name="Tomita M."/>
            <person name="Arakawa K."/>
        </authorList>
    </citation>
    <scope>NUCLEOTIDE SEQUENCE [LARGE SCALE GENOMIC DNA]</scope>
</reference>
<sequence>MRLPSPYSCNPLRLCNSVGDTAALARGSTEKFVVITLQNFFNTLDEWLELWRIAVNADKTKAISFRKGHSRLTPYSLVLFEDSIEWITEAKKSYYDPDTTYPHYFTAISSGFLFRDRRVPRSKPDSTEDPPWPVARYIIRSGQTSSRWCEPPQHPLHPGLNNRVQGRITGGRDWCGVI</sequence>
<dbReference type="Proteomes" id="UP000499080">
    <property type="component" value="Unassembled WGS sequence"/>
</dbReference>
<dbReference type="EMBL" id="BGPR01001457">
    <property type="protein sequence ID" value="GBM54376.1"/>
    <property type="molecule type" value="Genomic_DNA"/>
</dbReference>
<organism evidence="1 2">
    <name type="scientific">Araneus ventricosus</name>
    <name type="common">Orbweaver spider</name>
    <name type="synonym">Epeira ventricosa</name>
    <dbReference type="NCBI Taxonomy" id="182803"/>
    <lineage>
        <taxon>Eukaryota</taxon>
        <taxon>Metazoa</taxon>
        <taxon>Ecdysozoa</taxon>
        <taxon>Arthropoda</taxon>
        <taxon>Chelicerata</taxon>
        <taxon>Arachnida</taxon>
        <taxon>Araneae</taxon>
        <taxon>Araneomorphae</taxon>
        <taxon>Entelegynae</taxon>
        <taxon>Araneoidea</taxon>
        <taxon>Araneidae</taxon>
        <taxon>Araneus</taxon>
    </lineage>
</organism>
<gene>
    <name evidence="1" type="ORF">AVEN_82989_1</name>
</gene>
<comment type="caution">
    <text evidence="1">The sequence shown here is derived from an EMBL/GenBank/DDBJ whole genome shotgun (WGS) entry which is preliminary data.</text>
</comment>
<accession>A0A4Y2GNJ4</accession>
<name>A0A4Y2GNJ4_ARAVE</name>
<proteinExistence type="predicted"/>